<dbReference type="AlphaFoldDB" id="A0A4Z0WBS4"/>
<dbReference type="OrthoDB" id="9798760at2"/>
<dbReference type="CDD" id="cd04333">
    <property type="entry name" value="ProX_deacylase"/>
    <property type="match status" value="1"/>
</dbReference>
<evidence type="ECO:0000313" key="2">
    <source>
        <dbReference type="EMBL" id="TGG95602.1"/>
    </source>
</evidence>
<proteinExistence type="predicted"/>
<dbReference type="Pfam" id="PF04073">
    <property type="entry name" value="tRNA_edit"/>
    <property type="match status" value="1"/>
</dbReference>
<sequence length="161" mass="17204">MVEPLTPDHVKAALEALGLKVSIEHFDSSTATSQEAADTLGTELGSIVKSLCFLIGDEPIMVLGAGDRQMDDRKLAALRGVGRKKVRMARPEQSIEFSGYAPGGVPPIGHRVSMPIYIDDTLARFETVYAAAGASDTIFRIAYSKLLEVTGGEVVDVARNV</sequence>
<reference evidence="2 3" key="1">
    <citation type="submission" date="2019-04" db="EMBL/GenBank/DDBJ databases">
        <title>Natronospirillum operosus gen. nov., sp. nov., a haloalkaliphilic satellite isolated from decaying biomass of laboratory culture of cyanobacterium Geitlerinema sp. and proposal of Natronospirillaceae fam. nov. and Saccharospirillaceae fam. nov.</title>
        <authorList>
            <person name="Kevbrin V."/>
            <person name="Boltyanskaya Y."/>
            <person name="Koziaeva V."/>
            <person name="Grouzdev D.S."/>
            <person name="Park M."/>
            <person name="Cho J."/>
        </authorList>
    </citation>
    <scope>NUCLEOTIDE SEQUENCE [LARGE SCALE GENOMIC DNA]</scope>
    <source>
        <strain evidence="2 3">G-116</strain>
    </source>
</reference>
<dbReference type="Proteomes" id="UP000297475">
    <property type="component" value="Unassembled WGS sequence"/>
</dbReference>
<comment type="caution">
    <text evidence="2">The sequence shown here is derived from an EMBL/GenBank/DDBJ whole genome shotgun (WGS) entry which is preliminary data.</text>
</comment>
<keyword evidence="3" id="KW-1185">Reference proteome</keyword>
<dbReference type="PANTHER" id="PTHR30411:SF1">
    <property type="entry name" value="CYTOPLASMIC PROTEIN"/>
    <property type="match status" value="1"/>
</dbReference>
<evidence type="ECO:0000259" key="1">
    <source>
        <dbReference type="Pfam" id="PF04073"/>
    </source>
</evidence>
<dbReference type="PANTHER" id="PTHR30411">
    <property type="entry name" value="CYTOPLASMIC PROTEIN"/>
    <property type="match status" value="1"/>
</dbReference>
<gene>
    <name evidence="2" type="ORF">E4656_04095</name>
</gene>
<dbReference type="SUPFAM" id="SSF55826">
    <property type="entry name" value="YbaK/ProRS associated domain"/>
    <property type="match status" value="1"/>
</dbReference>
<organism evidence="2 3">
    <name type="scientific">Natronospirillum operosum</name>
    <dbReference type="NCBI Taxonomy" id="2759953"/>
    <lineage>
        <taxon>Bacteria</taxon>
        <taxon>Pseudomonadati</taxon>
        <taxon>Pseudomonadota</taxon>
        <taxon>Gammaproteobacteria</taxon>
        <taxon>Oceanospirillales</taxon>
        <taxon>Natronospirillaceae</taxon>
        <taxon>Natronospirillum</taxon>
    </lineage>
</organism>
<dbReference type="RefSeq" id="WP_135481404.1">
    <property type="nucleotide sequence ID" value="NZ_SRMF01000001.1"/>
</dbReference>
<dbReference type="InterPro" id="IPR036754">
    <property type="entry name" value="YbaK/aa-tRNA-synt-asso_dom_sf"/>
</dbReference>
<dbReference type="EMBL" id="SRMF01000001">
    <property type="protein sequence ID" value="TGG95602.1"/>
    <property type="molecule type" value="Genomic_DNA"/>
</dbReference>
<dbReference type="Gene3D" id="3.90.960.10">
    <property type="entry name" value="YbaK/aminoacyl-tRNA synthetase-associated domain"/>
    <property type="match status" value="1"/>
</dbReference>
<feature type="domain" description="YbaK/aminoacyl-tRNA synthetase-associated" evidence="1">
    <location>
        <begin position="29"/>
        <end position="147"/>
    </location>
</feature>
<protein>
    <submittedName>
        <fullName evidence="2">YbaK/EbsC family protein</fullName>
    </submittedName>
</protein>
<dbReference type="InterPro" id="IPR007214">
    <property type="entry name" value="YbaK/aa-tRNA-synth-assoc-dom"/>
</dbReference>
<name>A0A4Z0WBS4_9GAMM</name>
<accession>A0A4Z0WBS4</accession>
<dbReference type="GO" id="GO:0002161">
    <property type="term" value="F:aminoacyl-tRNA deacylase activity"/>
    <property type="evidence" value="ECO:0007669"/>
    <property type="project" value="InterPro"/>
</dbReference>
<evidence type="ECO:0000313" key="3">
    <source>
        <dbReference type="Proteomes" id="UP000297475"/>
    </source>
</evidence>